<proteinExistence type="predicted"/>
<keyword evidence="2" id="KW-0547">Nucleotide-binding</keyword>
<dbReference type="PANTHER" id="PTHR43776:SF8">
    <property type="entry name" value="ABC TRANSPORTER, ATP-BINDING PROTEIN"/>
    <property type="match status" value="1"/>
</dbReference>
<dbReference type="EMBL" id="CP018099">
    <property type="protein sequence ID" value="APF19802.1"/>
    <property type="molecule type" value="Genomic_DNA"/>
</dbReference>
<sequence precursor="true">MKNQTILEVKNLSKSFWIKKSGFLKKKRIEIKAVDGVSFSVERGEVLGIVGESGCGKTTLGKILIKLLMPDSGKILFEGEDVTHLSITDFRPFRKKIQMVFQNPYASLNPAMPVGEQLVEAIKLGHEQVASSDVNALINDLLNKVNLSREILTRLPHQLSGGEARRIGLARILAVNPQIIILDEPVASLDLSIKNNVIHLLKELKETLGLTYIWITHDIEVIKYLANRIVVMFGGQICEIFSPQSHKNDYHPYTKLLFTAAEKVAGDFNKWEKIGNIRGIEELNYQNVNGGRTGCSYAFLCNLYQDNNKPVVCIDQKPPLKLQKEDRKWIACHLQG</sequence>
<keyword evidence="3 5" id="KW-0067">ATP-binding</keyword>
<dbReference type="Proteomes" id="UP000183868">
    <property type="component" value="Chromosome"/>
</dbReference>
<dbReference type="KEGG" id="caby:Cabys_3054"/>
<dbReference type="GO" id="GO:0016887">
    <property type="term" value="F:ATP hydrolysis activity"/>
    <property type="evidence" value="ECO:0007669"/>
    <property type="project" value="InterPro"/>
</dbReference>
<dbReference type="Gene3D" id="3.40.50.300">
    <property type="entry name" value="P-loop containing nucleotide triphosphate hydrolases"/>
    <property type="match status" value="1"/>
</dbReference>
<dbReference type="InterPro" id="IPR027417">
    <property type="entry name" value="P-loop_NTPase"/>
</dbReference>
<evidence type="ECO:0000256" key="2">
    <source>
        <dbReference type="ARBA" id="ARBA00022741"/>
    </source>
</evidence>
<dbReference type="GO" id="GO:0055085">
    <property type="term" value="P:transmembrane transport"/>
    <property type="evidence" value="ECO:0007669"/>
    <property type="project" value="UniProtKB-ARBA"/>
</dbReference>
<dbReference type="SUPFAM" id="SSF52540">
    <property type="entry name" value="P-loop containing nucleoside triphosphate hydrolases"/>
    <property type="match status" value="1"/>
</dbReference>
<keyword evidence="1" id="KW-0813">Transport</keyword>
<reference evidence="5 8" key="2">
    <citation type="submission" date="2016-11" db="EMBL/GenBank/DDBJ databases">
        <title>Genomic analysis of Caldithrix abyssi and proposal of a novel bacterial phylum Caldithrichaeota.</title>
        <authorList>
            <person name="Kublanov I."/>
            <person name="Sigalova O."/>
            <person name="Gavrilov S."/>
            <person name="Lebedinsky A."/>
            <person name="Ivanova N."/>
            <person name="Daum C."/>
            <person name="Reddy T."/>
            <person name="Klenk H.P."/>
            <person name="Goker M."/>
            <person name="Reva O."/>
            <person name="Miroshnichenko M."/>
            <person name="Kyprides N."/>
            <person name="Woyke T."/>
            <person name="Gelfand M."/>
        </authorList>
    </citation>
    <scope>NUCLEOTIDE SEQUENCE [LARGE SCALE GENOMIC DNA]</scope>
    <source>
        <strain evidence="5 8">LF13</strain>
    </source>
</reference>
<dbReference type="EMBL" id="CM001402">
    <property type="protein sequence ID" value="EHO39906.1"/>
    <property type="molecule type" value="Genomic_DNA"/>
</dbReference>
<dbReference type="InterPro" id="IPR017871">
    <property type="entry name" value="ABC_transporter-like_CS"/>
</dbReference>
<dbReference type="OrthoDB" id="9806285at2"/>
<dbReference type="InParanoid" id="H1XNW6"/>
<evidence type="ECO:0000313" key="6">
    <source>
        <dbReference type="EMBL" id="EHO39906.1"/>
    </source>
</evidence>
<dbReference type="eggNOG" id="COG4608">
    <property type="taxonomic scope" value="Bacteria"/>
</dbReference>
<dbReference type="InterPro" id="IPR003593">
    <property type="entry name" value="AAA+_ATPase"/>
</dbReference>
<evidence type="ECO:0000256" key="3">
    <source>
        <dbReference type="ARBA" id="ARBA00022840"/>
    </source>
</evidence>
<dbReference type="Proteomes" id="UP000004671">
    <property type="component" value="Chromosome"/>
</dbReference>
<evidence type="ECO:0000313" key="8">
    <source>
        <dbReference type="Proteomes" id="UP000183868"/>
    </source>
</evidence>
<dbReference type="GO" id="GO:0005524">
    <property type="term" value="F:ATP binding"/>
    <property type="evidence" value="ECO:0007669"/>
    <property type="project" value="UniProtKB-KW"/>
</dbReference>
<dbReference type="PROSITE" id="PS00211">
    <property type="entry name" value="ABC_TRANSPORTER_1"/>
    <property type="match status" value="1"/>
</dbReference>
<dbReference type="PROSITE" id="PS50893">
    <property type="entry name" value="ABC_TRANSPORTER_2"/>
    <property type="match status" value="1"/>
</dbReference>
<dbReference type="RefSeq" id="WP_006926806.1">
    <property type="nucleotide sequence ID" value="NZ_CM001402.1"/>
</dbReference>
<dbReference type="HOGENOM" id="CLU_000604_1_23_0"/>
<evidence type="ECO:0000313" key="7">
    <source>
        <dbReference type="Proteomes" id="UP000004671"/>
    </source>
</evidence>
<dbReference type="PANTHER" id="PTHR43776">
    <property type="entry name" value="TRANSPORT ATP-BINDING PROTEIN"/>
    <property type="match status" value="1"/>
</dbReference>
<dbReference type="STRING" id="880073.Cabys_3054"/>
<reference evidence="6 7" key="1">
    <citation type="submission" date="2011-09" db="EMBL/GenBank/DDBJ databases">
        <title>The permanent draft genome of Caldithrix abyssi DSM 13497.</title>
        <authorList>
            <consortium name="US DOE Joint Genome Institute (JGI-PGF)"/>
            <person name="Lucas S."/>
            <person name="Han J."/>
            <person name="Lapidus A."/>
            <person name="Bruce D."/>
            <person name="Goodwin L."/>
            <person name="Pitluck S."/>
            <person name="Peters L."/>
            <person name="Kyrpides N."/>
            <person name="Mavromatis K."/>
            <person name="Ivanova N."/>
            <person name="Mikhailova N."/>
            <person name="Chertkov O."/>
            <person name="Detter J.C."/>
            <person name="Tapia R."/>
            <person name="Han C."/>
            <person name="Land M."/>
            <person name="Hauser L."/>
            <person name="Markowitz V."/>
            <person name="Cheng J.-F."/>
            <person name="Hugenholtz P."/>
            <person name="Woyke T."/>
            <person name="Wu D."/>
            <person name="Spring S."/>
            <person name="Brambilla E."/>
            <person name="Klenk H.-P."/>
            <person name="Eisen J.A."/>
        </authorList>
    </citation>
    <scope>NUCLEOTIDE SEQUENCE [LARGE SCALE GENOMIC DNA]</scope>
    <source>
        <strain evidence="6 7">DSM 13497</strain>
    </source>
</reference>
<dbReference type="InterPro" id="IPR050319">
    <property type="entry name" value="ABC_transp_ATP-bind"/>
</dbReference>
<dbReference type="AlphaFoldDB" id="H1XNW6"/>
<dbReference type="PaxDb" id="880073-Calab_0257"/>
<dbReference type="FunCoup" id="H1XNW6">
    <property type="interactions" value="250"/>
</dbReference>
<evidence type="ECO:0000256" key="1">
    <source>
        <dbReference type="ARBA" id="ARBA00022448"/>
    </source>
</evidence>
<evidence type="ECO:0000259" key="4">
    <source>
        <dbReference type="PROSITE" id="PS50893"/>
    </source>
</evidence>
<dbReference type="Pfam" id="PF00005">
    <property type="entry name" value="ABC_tran"/>
    <property type="match status" value="1"/>
</dbReference>
<dbReference type="InterPro" id="IPR003439">
    <property type="entry name" value="ABC_transporter-like_ATP-bd"/>
</dbReference>
<feature type="domain" description="ABC transporter" evidence="4">
    <location>
        <begin position="7"/>
        <end position="259"/>
    </location>
</feature>
<organism evidence="6 7">
    <name type="scientific">Caldithrix abyssi DSM 13497</name>
    <dbReference type="NCBI Taxonomy" id="880073"/>
    <lineage>
        <taxon>Bacteria</taxon>
        <taxon>Pseudomonadati</taxon>
        <taxon>Calditrichota</taxon>
        <taxon>Calditrichia</taxon>
        <taxon>Calditrichales</taxon>
        <taxon>Calditrichaceae</taxon>
        <taxon>Caldithrix</taxon>
    </lineage>
</organism>
<dbReference type="SMART" id="SM00382">
    <property type="entry name" value="AAA"/>
    <property type="match status" value="1"/>
</dbReference>
<dbReference type="CDD" id="cd03257">
    <property type="entry name" value="ABC_NikE_OppD_transporters"/>
    <property type="match status" value="1"/>
</dbReference>
<protein>
    <submittedName>
        <fullName evidence="6">ABC transporter related protein</fullName>
    </submittedName>
    <submittedName>
        <fullName evidence="5">Oligopeptide transport system ATP-binding protein</fullName>
    </submittedName>
</protein>
<name>H1XNW6_CALAY</name>
<keyword evidence="7" id="KW-1185">Reference proteome</keyword>
<evidence type="ECO:0000313" key="5">
    <source>
        <dbReference type="EMBL" id="APF19802.1"/>
    </source>
</evidence>
<gene>
    <name evidence="5" type="ORF">Cabys_3054</name>
    <name evidence="6" type="ORF">Calab_0257</name>
</gene>
<accession>H1XNW6</accession>